<organism evidence="2 3">
    <name type="scientific">Albidovulum sediminis</name>
    <dbReference type="NCBI Taxonomy" id="3066345"/>
    <lineage>
        <taxon>Bacteria</taxon>
        <taxon>Pseudomonadati</taxon>
        <taxon>Pseudomonadota</taxon>
        <taxon>Alphaproteobacteria</taxon>
        <taxon>Rhodobacterales</taxon>
        <taxon>Paracoccaceae</taxon>
        <taxon>Albidovulum</taxon>
    </lineage>
</organism>
<keyword evidence="1" id="KW-1133">Transmembrane helix</keyword>
<keyword evidence="3" id="KW-1185">Reference proteome</keyword>
<reference evidence="3" key="1">
    <citation type="submission" date="2023-07" db="EMBL/GenBank/DDBJ databases">
        <title>Defluviimonas sediminis sp. nov., isolated from mangrove sediment.</title>
        <authorList>
            <person name="Liu L."/>
            <person name="Li J."/>
            <person name="Huang Y."/>
            <person name="Pan J."/>
            <person name="Li M."/>
        </authorList>
    </citation>
    <scope>NUCLEOTIDE SEQUENCE [LARGE SCALE GENOMIC DNA]</scope>
    <source>
        <strain evidence="3">FT324</strain>
    </source>
</reference>
<gene>
    <name evidence="2" type="ORF">N5I32_11565</name>
</gene>
<dbReference type="Proteomes" id="UP001205601">
    <property type="component" value="Unassembled WGS sequence"/>
</dbReference>
<comment type="caution">
    <text evidence="2">The sequence shown here is derived from an EMBL/GenBank/DDBJ whole genome shotgun (WGS) entry which is preliminary data.</text>
</comment>
<evidence type="ECO:0000313" key="2">
    <source>
        <dbReference type="EMBL" id="MCT8330154.1"/>
    </source>
</evidence>
<keyword evidence="1" id="KW-0812">Transmembrane</keyword>
<protein>
    <submittedName>
        <fullName evidence="2">Uncharacterized protein</fullName>
    </submittedName>
</protein>
<accession>A0ABT2NRF1</accession>
<evidence type="ECO:0000313" key="3">
    <source>
        <dbReference type="Proteomes" id="UP001205601"/>
    </source>
</evidence>
<keyword evidence="1" id="KW-0472">Membrane</keyword>
<dbReference type="RefSeq" id="WP_261495862.1">
    <property type="nucleotide sequence ID" value="NZ_JAOCQF010000001.1"/>
</dbReference>
<dbReference type="EMBL" id="JAOCQF010000001">
    <property type="protein sequence ID" value="MCT8330154.1"/>
    <property type="molecule type" value="Genomic_DNA"/>
</dbReference>
<feature type="transmembrane region" description="Helical" evidence="1">
    <location>
        <begin position="29"/>
        <end position="46"/>
    </location>
</feature>
<evidence type="ECO:0000256" key="1">
    <source>
        <dbReference type="SAM" id="Phobius"/>
    </source>
</evidence>
<sequence>MDDLSDLGYREVLRAMQQGKAMQKKRKSLLLLITTSLMAVIGWAAIKHQHMLTERRAIAELAEQERLKLEEDTRREEDLARRKAANARLLAMTDRDIKDVGLLCVSLIAREMDGSSKWGWSFVDVNPREFGGIGTSSLMGLSLTAAGSEITGAELVDAQVDWVRQIYFFDYNTYARMEFVISKRVDSFSGIKEILALYECDFSSVDNATVREADRIPLN</sequence>
<proteinExistence type="predicted"/>
<name>A0ABT2NRF1_9RHOB</name>